<dbReference type="EMBL" id="JADJMH010000001">
    <property type="protein sequence ID" value="MBK7673329.1"/>
    <property type="molecule type" value="Genomic_DNA"/>
</dbReference>
<evidence type="ECO:0000259" key="1">
    <source>
        <dbReference type="Pfam" id="PF05685"/>
    </source>
</evidence>
<dbReference type="InterPro" id="IPR008538">
    <property type="entry name" value="Uma2"/>
</dbReference>
<proteinExistence type="predicted"/>
<dbReference type="Gene3D" id="3.90.1570.10">
    <property type="entry name" value="tt1808, chain A"/>
    <property type="match status" value="1"/>
</dbReference>
<reference evidence="2 3" key="1">
    <citation type="submission" date="2020-10" db="EMBL/GenBank/DDBJ databases">
        <title>Connecting structure to function with the recovery of over 1000 high-quality activated sludge metagenome-assembled genomes encoding full-length rRNA genes using long-read sequencing.</title>
        <authorList>
            <person name="Singleton C.M."/>
            <person name="Petriglieri F."/>
            <person name="Kristensen J.M."/>
            <person name="Kirkegaard R.H."/>
            <person name="Michaelsen T.Y."/>
            <person name="Andersen M.H."/>
            <person name="Karst S.M."/>
            <person name="Dueholm M.S."/>
            <person name="Nielsen P.H."/>
            <person name="Albertsen M."/>
        </authorList>
    </citation>
    <scope>NUCLEOTIDE SEQUENCE [LARGE SCALE GENOMIC DNA]</scope>
    <source>
        <strain evidence="2">EsbW_18-Q3-R4-48_BATAC.285</strain>
    </source>
</reference>
<keyword evidence="2" id="KW-0378">Hydrolase</keyword>
<keyword evidence="2" id="KW-0540">Nuclease</keyword>
<organism evidence="2 3">
    <name type="scientific">Candidatus Accumulibacter proximus</name>
    <dbReference type="NCBI Taxonomy" id="2954385"/>
    <lineage>
        <taxon>Bacteria</taxon>
        <taxon>Pseudomonadati</taxon>
        <taxon>Pseudomonadota</taxon>
        <taxon>Betaproteobacteria</taxon>
        <taxon>Candidatus Accumulibacter</taxon>
    </lineage>
</organism>
<dbReference type="Proteomes" id="UP000697998">
    <property type="component" value="Unassembled WGS sequence"/>
</dbReference>
<dbReference type="PANTHER" id="PTHR36558:SF1">
    <property type="entry name" value="RESTRICTION ENDONUCLEASE DOMAIN-CONTAINING PROTEIN-RELATED"/>
    <property type="match status" value="1"/>
</dbReference>
<feature type="domain" description="Putative restriction endonuclease" evidence="1">
    <location>
        <begin position="14"/>
        <end position="170"/>
    </location>
</feature>
<dbReference type="CDD" id="cd06260">
    <property type="entry name" value="DUF820-like"/>
    <property type="match status" value="1"/>
</dbReference>
<evidence type="ECO:0000313" key="2">
    <source>
        <dbReference type="EMBL" id="MBK7673329.1"/>
    </source>
</evidence>
<sequence>MALPKADGHRFTYADYLQWPEDERWELINGKPYAMAPAPTISHQALAGQLFRQIDEALDGTPCSALIAPVDVLLPASDEADEQAATVVQPDILVVCDPEKITERNVRGAPDWIIEVLSPATARHDHLTKRALYERAGVREYWLVHPVDRVVTVYTLKGGLYGGPEIADMAGERAPTIFPEIVIRWQAILEKLPDGAAPGVETPVNSEPGSL</sequence>
<dbReference type="PANTHER" id="PTHR36558">
    <property type="entry name" value="GLR1098 PROTEIN"/>
    <property type="match status" value="1"/>
</dbReference>
<dbReference type="GO" id="GO:0004519">
    <property type="term" value="F:endonuclease activity"/>
    <property type="evidence" value="ECO:0007669"/>
    <property type="project" value="UniProtKB-KW"/>
</dbReference>
<name>A0A935UF64_9PROT</name>
<dbReference type="SUPFAM" id="SSF52980">
    <property type="entry name" value="Restriction endonuclease-like"/>
    <property type="match status" value="1"/>
</dbReference>
<comment type="caution">
    <text evidence="2">The sequence shown here is derived from an EMBL/GenBank/DDBJ whole genome shotgun (WGS) entry which is preliminary data.</text>
</comment>
<dbReference type="InterPro" id="IPR012296">
    <property type="entry name" value="Nuclease_put_TT1808"/>
</dbReference>
<dbReference type="AlphaFoldDB" id="A0A935UF64"/>
<gene>
    <name evidence="2" type="ORF">IPJ27_00370</name>
</gene>
<dbReference type="InterPro" id="IPR011335">
    <property type="entry name" value="Restrct_endonuc-II-like"/>
</dbReference>
<protein>
    <submittedName>
        <fullName evidence="2">Uma2 family endonuclease</fullName>
    </submittedName>
</protein>
<accession>A0A935UF64</accession>
<evidence type="ECO:0000313" key="3">
    <source>
        <dbReference type="Proteomes" id="UP000697998"/>
    </source>
</evidence>
<dbReference type="Pfam" id="PF05685">
    <property type="entry name" value="Uma2"/>
    <property type="match status" value="1"/>
</dbReference>
<keyword evidence="2" id="KW-0255">Endonuclease</keyword>